<reference evidence="1 2" key="1">
    <citation type="submission" date="2020-08" db="EMBL/GenBank/DDBJ databases">
        <title>Genome public.</title>
        <authorList>
            <person name="Liu C."/>
            <person name="Sun Q."/>
        </authorList>
    </citation>
    <scope>NUCLEOTIDE SEQUENCE [LARGE SCALE GENOMIC DNA]</scope>
    <source>
        <strain evidence="1 2">BX1</strain>
    </source>
</reference>
<sequence>MVWNKLERRDPIAQRLQELEALERERIGQAAGPVDRAIGPAAEKIGERIPEGLRETLSRAFCKGFSLLVSKGSGVIAQTYDGGKLRRRFDELDARISGRRSLRNLRRFGKNAARGKYAVQVVSGISGTGMGLLGIGLPDIPIIIATLLRTVYQTAQRCGFGFEGTSEQLFVLRLIRNAVEHGELQSRHHQKLLELGEKIDAGTRFVGSLEEETRRTSDALADAVLIAKFVQGLPLVGAVGGITNFFLVGQVSDYAALVYEKRYLLRKSREASPAPERGLLSRLFGR</sequence>
<dbReference type="PANTHER" id="PTHR41260">
    <property type="entry name" value="PROTEIN ECSC"/>
    <property type="match status" value="1"/>
</dbReference>
<dbReference type="RefSeq" id="WP_262399448.1">
    <property type="nucleotide sequence ID" value="NZ_JACRTB010000007.1"/>
</dbReference>
<name>A0ABR7NHV0_9FIRM</name>
<gene>
    <name evidence="1" type="ORF">H8717_05565</name>
</gene>
<keyword evidence="2" id="KW-1185">Reference proteome</keyword>
<accession>A0ABR7NHV0</accession>
<dbReference type="Proteomes" id="UP000658131">
    <property type="component" value="Unassembled WGS sequence"/>
</dbReference>
<organism evidence="1 2">
    <name type="scientific">Yanshouia hominis</name>
    <dbReference type="NCBI Taxonomy" id="2763673"/>
    <lineage>
        <taxon>Bacteria</taxon>
        <taxon>Bacillati</taxon>
        <taxon>Bacillota</taxon>
        <taxon>Clostridia</taxon>
        <taxon>Eubacteriales</taxon>
        <taxon>Oscillospiraceae</taxon>
        <taxon>Yanshouia</taxon>
    </lineage>
</organism>
<dbReference type="PANTHER" id="PTHR41260:SF1">
    <property type="entry name" value="PROTEIN ECSC"/>
    <property type="match status" value="1"/>
</dbReference>
<evidence type="ECO:0000313" key="2">
    <source>
        <dbReference type="Proteomes" id="UP000658131"/>
    </source>
</evidence>
<evidence type="ECO:0000313" key="1">
    <source>
        <dbReference type="EMBL" id="MBC8575879.1"/>
    </source>
</evidence>
<dbReference type="EMBL" id="JACRTB010000007">
    <property type="protein sequence ID" value="MBC8575879.1"/>
    <property type="molecule type" value="Genomic_DNA"/>
</dbReference>
<dbReference type="Pfam" id="PF12787">
    <property type="entry name" value="EcsC"/>
    <property type="match status" value="1"/>
</dbReference>
<comment type="caution">
    <text evidence="1">The sequence shown here is derived from an EMBL/GenBank/DDBJ whole genome shotgun (WGS) entry which is preliminary data.</text>
</comment>
<proteinExistence type="predicted"/>
<dbReference type="InterPro" id="IPR024787">
    <property type="entry name" value="EcsC"/>
</dbReference>
<protein>
    <submittedName>
        <fullName evidence="1">EcsC family protein</fullName>
    </submittedName>
</protein>